<dbReference type="HOGENOM" id="CLU_1118694_0_0_11"/>
<evidence type="ECO:0000313" key="2">
    <source>
        <dbReference type="Proteomes" id="UP000006247"/>
    </source>
</evidence>
<dbReference type="Proteomes" id="UP000006247">
    <property type="component" value="Unassembled WGS sequence"/>
</dbReference>
<dbReference type="AlphaFoldDB" id="C0E4G3"/>
<protein>
    <submittedName>
        <fullName evidence="1">Uncharacterized protein</fullName>
    </submittedName>
</protein>
<comment type="caution">
    <text evidence="1">The sequence shown here is derived from an EMBL/GenBank/DDBJ whole genome shotgun (WGS) entry which is preliminary data.</text>
</comment>
<proteinExistence type="predicted"/>
<name>C0E4G3_9CORY</name>
<dbReference type="EMBL" id="ACEB01000024">
    <property type="protein sequence ID" value="EEG26613.1"/>
    <property type="molecule type" value="Genomic_DNA"/>
</dbReference>
<organism evidence="1 2">
    <name type="scientific">Corynebacterium matruchotii ATCC 33806</name>
    <dbReference type="NCBI Taxonomy" id="566549"/>
    <lineage>
        <taxon>Bacteria</taxon>
        <taxon>Bacillati</taxon>
        <taxon>Actinomycetota</taxon>
        <taxon>Actinomycetes</taxon>
        <taxon>Mycobacteriales</taxon>
        <taxon>Corynebacteriaceae</taxon>
        <taxon>Corynebacterium</taxon>
    </lineage>
</organism>
<sequence>MAIWYYFCVDNYWMNQPNLFENTLSRNEIRRLGYAVGSVGDISAVVEALNNTFTEPKTVMRMLNNIGMAHQNLPKLFAAIVKIAERVPESMKLAMESSDIIVYQQRLLAERLSNLPTSNIFSDISKLIEILDKIYQTNKIITKDLQVKIEELSVDDGSIASQDEYHEESNLEEISVPEEISIGDDDDGCLEQHSLPEIEDLLQMCQVSIDVQRRILSELQKKNIDWNLIIGCLTLLLTIIQTVKAVFS</sequence>
<evidence type="ECO:0000313" key="1">
    <source>
        <dbReference type="EMBL" id="EEG26613.1"/>
    </source>
</evidence>
<accession>C0E4G3</accession>
<reference evidence="1 2" key="1">
    <citation type="submission" date="2009-01" db="EMBL/GenBank/DDBJ databases">
        <authorList>
            <person name="Fulton L."/>
            <person name="Clifton S."/>
            <person name="Chinwalla A.T."/>
            <person name="Mitreva M."/>
            <person name="Sodergren E."/>
            <person name="Weinstock G."/>
            <person name="Clifton S."/>
            <person name="Dooling D.J."/>
            <person name="Fulton B."/>
            <person name="Minx P."/>
            <person name="Pepin K.H."/>
            <person name="Johnson M."/>
            <person name="Bhonagiri V."/>
            <person name="Nash W.E."/>
            <person name="Mardis E.R."/>
            <person name="Wilson R.K."/>
        </authorList>
    </citation>
    <scope>NUCLEOTIDE SEQUENCE [LARGE SCALE GENOMIC DNA]</scope>
    <source>
        <strain evidence="1 2">ATCC 33806</strain>
    </source>
</reference>
<gene>
    <name evidence="1" type="ORF">CORMATOL_01888</name>
</gene>